<dbReference type="Pfam" id="PF00994">
    <property type="entry name" value="MoCF_biosynth"/>
    <property type="match status" value="1"/>
</dbReference>
<evidence type="ECO:0000256" key="2">
    <source>
        <dbReference type="ARBA" id="ARBA00023150"/>
    </source>
</evidence>
<gene>
    <name evidence="5" type="ORF">F4Y42_21155</name>
</gene>
<feature type="domain" description="MoaB/Mog" evidence="4">
    <location>
        <begin position="52"/>
        <end position="140"/>
    </location>
</feature>
<feature type="region of interest" description="Disordered" evidence="3">
    <location>
        <begin position="163"/>
        <end position="190"/>
    </location>
</feature>
<dbReference type="SUPFAM" id="SSF53218">
    <property type="entry name" value="Molybdenum cofactor biosynthesis proteins"/>
    <property type="match status" value="1"/>
</dbReference>
<sequence>MVIRCGFLAVVDSTEYVDADAVLADVQRKLAGALDGLLPLVSHVYREPPRYQLEETLRRWCDEEELDLILTVGGTFPAPGPSAEEIVPEATTSVLERLMPSLPETMRARAVEKNPMAMLDRGVAGIRGRTLIVNLPGGQALTGAFLEGISGVIPAVMARIGGEDEQPVAEDAPVEPGQENERPRSGTLDKEEFAAFLQSRQKSE</sequence>
<name>A0A6B0YY19_9CHLR</name>
<dbReference type="InterPro" id="IPR036425">
    <property type="entry name" value="MoaB/Mog-like_dom_sf"/>
</dbReference>
<dbReference type="InterPro" id="IPR051920">
    <property type="entry name" value="MPT_Adenylyltrnsfr/MoaC-Rel"/>
</dbReference>
<keyword evidence="2" id="KW-0501">Molybdenum cofactor biosynthesis</keyword>
<dbReference type="PANTHER" id="PTHR43764">
    <property type="entry name" value="MOLYBDENUM COFACTOR BIOSYNTHESIS"/>
    <property type="match status" value="1"/>
</dbReference>
<dbReference type="GO" id="GO:0006777">
    <property type="term" value="P:Mo-molybdopterin cofactor biosynthetic process"/>
    <property type="evidence" value="ECO:0007669"/>
    <property type="project" value="UniProtKB-KW"/>
</dbReference>
<dbReference type="Gene3D" id="3.40.980.10">
    <property type="entry name" value="MoaB/Mog-like domain"/>
    <property type="match status" value="1"/>
</dbReference>
<evidence type="ECO:0000256" key="1">
    <source>
        <dbReference type="ARBA" id="ARBA00005046"/>
    </source>
</evidence>
<dbReference type="EMBL" id="VXRG01000182">
    <property type="protein sequence ID" value="MXY95956.1"/>
    <property type="molecule type" value="Genomic_DNA"/>
</dbReference>
<accession>A0A6B0YY19</accession>
<dbReference type="InterPro" id="IPR001453">
    <property type="entry name" value="MoaB/Mog_dom"/>
</dbReference>
<comment type="pathway">
    <text evidence="1">Cofactor biosynthesis; molybdopterin biosynthesis.</text>
</comment>
<evidence type="ECO:0000259" key="4">
    <source>
        <dbReference type="Pfam" id="PF00994"/>
    </source>
</evidence>
<evidence type="ECO:0000313" key="5">
    <source>
        <dbReference type="EMBL" id="MXY95956.1"/>
    </source>
</evidence>
<proteinExistence type="predicted"/>
<evidence type="ECO:0000256" key="3">
    <source>
        <dbReference type="SAM" id="MobiDB-lite"/>
    </source>
</evidence>
<feature type="compositionally biased region" description="Basic and acidic residues" evidence="3">
    <location>
        <begin position="179"/>
        <end position="190"/>
    </location>
</feature>
<protein>
    <recommendedName>
        <fullName evidence="4">MoaB/Mog domain-containing protein</fullName>
    </recommendedName>
</protein>
<reference evidence="5" key="1">
    <citation type="submission" date="2019-09" db="EMBL/GenBank/DDBJ databases">
        <title>Characterisation of the sponge microbiome using genome-centric metagenomics.</title>
        <authorList>
            <person name="Engelberts J.P."/>
            <person name="Robbins S.J."/>
            <person name="De Goeij J.M."/>
            <person name="Aranda M."/>
            <person name="Bell S.C."/>
            <person name="Webster N.S."/>
        </authorList>
    </citation>
    <scope>NUCLEOTIDE SEQUENCE</scope>
    <source>
        <strain evidence="5">SB0664_bin_27</strain>
    </source>
</reference>
<dbReference type="AlphaFoldDB" id="A0A6B0YY19"/>
<comment type="caution">
    <text evidence="5">The sequence shown here is derived from an EMBL/GenBank/DDBJ whole genome shotgun (WGS) entry which is preliminary data.</text>
</comment>
<dbReference type="PANTHER" id="PTHR43764:SF1">
    <property type="entry name" value="MOLYBDOPTERIN MOLYBDOTRANSFERASE"/>
    <property type="match status" value="1"/>
</dbReference>
<organism evidence="5">
    <name type="scientific">Caldilineaceae bacterium SB0664_bin_27</name>
    <dbReference type="NCBI Taxonomy" id="2605260"/>
    <lineage>
        <taxon>Bacteria</taxon>
        <taxon>Bacillati</taxon>
        <taxon>Chloroflexota</taxon>
        <taxon>Caldilineae</taxon>
        <taxon>Caldilineales</taxon>
        <taxon>Caldilineaceae</taxon>
    </lineage>
</organism>